<dbReference type="NCBIfam" id="TIGR00229">
    <property type="entry name" value="sensory_box"/>
    <property type="match status" value="1"/>
</dbReference>
<dbReference type="OrthoDB" id="2561450at2"/>
<evidence type="ECO:0000259" key="1">
    <source>
        <dbReference type="Pfam" id="PF13426"/>
    </source>
</evidence>
<organism evidence="2 3">
    <name type="scientific">Paenibacillus xerothermodurans</name>
    <dbReference type="NCBI Taxonomy" id="1977292"/>
    <lineage>
        <taxon>Bacteria</taxon>
        <taxon>Bacillati</taxon>
        <taxon>Bacillota</taxon>
        <taxon>Bacilli</taxon>
        <taxon>Bacillales</taxon>
        <taxon>Paenibacillaceae</taxon>
        <taxon>Paenibacillus</taxon>
    </lineage>
</organism>
<dbReference type="Gene3D" id="3.30.450.20">
    <property type="entry name" value="PAS domain"/>
    <property type="match status" value="1"/>
</dbReference>
<dbReference type="Pfam" id="PF13426">
    <property type="entry name" value="PAS_9"/>
    <property type="match status" value="1"/>
</dbReference>
<keyword evidence="3" id="KW-1185">Reference proteome</keyword>
<dbReference type="AlphaFoldDB" id="A0A2W1NXB9"/>
<dbReference type="SUPFAM" id="SSF55785">
    <property type="entry name" value="PYP-like sensor domain (PAS domain)"/>
    <property type="match status" value="1"/>
</dbReference>
<name>A0A2W1NXB9_PAEXE</name>
<dbReference type="RefSeq" id="WP_089198138.1">
    <property type="nucleotide sequence ID" value="NZ_NHRJ02000001.1"/>
</dbReference>
<dbReference type="Proteomes" id="UP000214746">
    <property type="component" value="Unassembled WGS sequence"/>
</dbReference>
<proteinExistence type="predicted"/>
<dbReference type="InterPro" id="IPR035965">
    <property type="entry name" value="PAS-like_dom_sf"/>
</dbReference>
<protein>
    <submittedName>
        <fullName evidence="2">PAS domain S-box protein</fullName>
    </submittedName>
</protein>
<dbReference type="CDD" id="cd00130">
    <property type="entry name" value="PAS"/>
    <property type="match status" value="1"/>
</dbReference>
<accession>A0A2W1NXB9</accession>
<evidence type="ECO:0000313" key="2">
    <source>
        <dbReference type="EMBL" id="PZE22366.1"/>
    </source>
</evidence>
<gene>
    <name evidence="2" type="ORF">CBW46_000840</name>
</gene>
<reference evidence="2" key="1">
    <citation type="submission" date="2018-06" db="EMBL/GenBank/DDBJ databases">
        <title>Paenibacillus xerothermodurans sp. nov. an extremely dry heat resistant spore forming bacterium isolated from the soil of Cape Canaveral, Florida.</title>
        <authorList>
            <person name="Seuylemezian A."/>
            <person name="Kaur N."/>
            <person name="Patil P."/>
            <person name="Patil P."/>
            <person name="Mayilraj S."/>
            <person name="Vaishampayan P."/>
        </authorList>
    </citation>
    <scope>NUCLEOTIDE SEQUENCE [LARGE SCALE GENOMIC DNA]</scope>
    <source>
        <strain evidence="2">ATCC 27380</strain>
    </source>
</reference>
<dbReference type="InterPro" id="IPR000014">
    <property type="entry name" value="PAS"/>
</dbReference>
<feature type="domain" description="PAS" evidence="1">
    <location>
        <begin position="23"/>
        <end position="115"/>
    </location>
</feature>
<comment type="caution">
    <text evidence="2">The sequence shown here is derived from an EMBL/GenBank/DDBJ whole genome shotgun (WGS) entry which is preliminary data.</text>
</comment>
<sequence>MYTLDSRFTDAAEGMYYTYEEDNQTKFLEINNAFVHLSGIPKSELLAADPDTLFAPESLKKLPQKKKRLNQKGYVYSEDHLIGRNGVKLNVEIHSSKLRWGQRDIYFHVVKDISEKKWIASQVRNKLILASGILDQQMKISSIYNHYAPLPFIEPEEGMQGLSLFSFIDKTDLLKVRRCFAKSMEYRQEKQVTFLTNESYAYGAIKMKATVKPLVNGSNDVTKVAFVLCRADNAEDLAEEFSPLMLACL</sequence>
<dbReference type="EMBL" id="NHRJ02000001">
    <property type="protein sequence ID" value="PZE22366.1"/>
    <property type="molecule type" value="Genomic_DNA"/>
</dbReference>
<evidence type="ECO:0000313" key="3">
    <source>
        <dbReference type="Proteomes" id="UP000214746"/>
    </source>
</evidence>